<proteinExistence type="predicted"/>
<organism evidence="1 2">
    <name type="scientific">Microbotryum silenes-dioicae</name>
    <dbReference type="NCBI Taxonomy" id="796604"/>
    <lineage>
        <taxon>Eukaryota</taxon>
        <taxon>Fungi</taxon>
        <taxon>Dikarya</taxon>
        <taxon>Basidiomycota</taxon>
        <taxon>Pucciniomycotina</taxon>
        <taxon>Microbotryomycetes</taxon>
        <taxon>Microbotryales</taxon>
        <taxon>Microbotryaceae</taxon>
        <taxon>Microbotryum</taxon>
    </lineage>
</organism>
<gene>
    <name evidence="1" type="primary">BQ5605_C033g11186</name>
    <name evidence="1" type="ORF">BQ5605_C033G11186</name>
</gene>
<name>A0A2X0MJN1_9BASI</name>
<dbReference type="AlphaFoldDB" id="A0A2X0MJN1"/>
<sequence>MSQIAFACNRRKNAMPEEIGSKKYSHVTVDNIDVTHHVND</sequence>
<evidence type="ECO:0000313" key="2">
    <source>
        <dbReference type="Proteomes" id="UP000249464"/>
    </source>
</evidence>
<dbReference type="EMBL" id="FQNC01000066">
    <property type="protein sequence ID" value="SGZ02092.1"/>
    <property type="molecule type" value="Genomic_DNA"/>
</dbReference>
<reference evidence="1 2" key="1">
    <citation type="submission" date="2016-11" db="EMBL/GenBank/DDBJ databases">
        <authorList>
            <person name="Jaros S."/>
            <person name="Januszkiewicz K."/>
            <person name="Wedrychowicz H."/>
        </authorList>
    </citation>
    <scope>NUCLEOTIDE SEQUENCE [LARGE SCALE GENOMIC DNA]</scope>
</reference>
<protein>
    <submittedName>
        <fullName evidence="1">BQ5605_C033g11186 protein</fullName>
    </submittedName>
</protein>
<dbReference type="Proteomes" id="UP000249464">
    <property type="component" value="Unassembled WGS sequence"/>
</dbReference>
<accession>A0A2X0MJN1</accession>
<keyword evidence="2" id="KW-1185">Reference proteome</keyword>
<evidence type="ECO:0000313" key="1">
    <source>
        <dbReference type="EMBL" id="SGZ02092.1"/>
    </source>
</evidence>